<feature type="transmembrane region" description="Helical" evidence="10">
    <location>
        <begin position="656"/>
        <end position="680"/>
    </location>
</feature>
<dbReference type="PROSITE" id="PS50259">
    <property type="entry name" value="G_PROTEIN_RECEP_F3_4"/>
    <property type="match status" value="1"/>
</dbReference>
<dbReference type="Gene3D" id="3.40.50.2300">
    <property type="match status" value="2"/>
</dbReference>
<feature type="transmembrane region" description="Helical" evidence="10">
    <location>
        <begin position="516"/>
        <end position="537"/>
    </location>
</feature>
<gene>
    <name evidence="13" type="primary">100639238</name>
</gene>
<dbReference type="KEGG" id="aqu:100639238"/>
<keyword evidence="3 10" id="KW-1133">Transmembrane helix</keyword>
<keyword evidence="6" id="KW-0675">Receptor</keyword>
<dbReference type="CDD" id="cd15047">
    <property type="entry name" value="7tmC_GABA-B-like"/>
    <property type="match status" value="1"/>
</dbReference>
<dbReference type="Pfam" id="PF00003">
    <property type="entry name" value="7tm_3"/>
    <property type="match status" value="1"/>
</dbReference>
<comment type="subcellular location">
    <subcellularLocation>
        <location evidence="1">Membrane</location>
        <topology evidence="1">Multi-pass membrane protein</topology>
    </subcellularLocation>
</comment>
<dbReference type="InterPro" id="IPR002455">
    <property type="entry name" value="GPCR3_GABA-B"/>
</dbReference>
<reference evidence="13" key="2">
    <citation type="submission" date="2024-06" db="UniProtKB">
        <authorList>
            <consortium name="EnsemblMetazoa"/>
        </authorList>
    </citation>
    <scope>IDENTIFICATION</scope>
</reference>
<dbReference type="SUPFAM" id="SSF53822">
    <property type="entry name" value="Periplasmic binding protein-like I"/>
    <property type="match status" value="1"/>
</dbReference>
<proteinExistence type="predicted"/>
<dbReference type="PRINTS" id="PR01176">
    <property type="entry name" value="GABABRECEPTR"/>
</dbReference>
<dbReference type="EnsemblMetazoa" id="XM_003387635.2">
    <property type="protein sequence ID" value="XP_003387683.2"/>
    <property type="gene ID" value="LOC100639238"/>
</dbReference>
<dbReference type="GO" id="GO:0004965">
    <property type="term" value="F:G protein-coupled GABA receptor activity"/>
    <property type="evidence" value="ECO:0007669"/>
    <property type="project" value="InterPro"/>
</dbReference>
<feature type="chain" id="PRO_5042812176" description="G-protein coupled receptors family 3 profile domain-containing protein" evidence="11">
    <location>
        <begin position="22"/>
        <end position="834"/>
    </location>
</feature>
<keyword evidence="14" id="KW-1185">Reference proteome</keyword>
<keyword evidence="11" id="KW-0732">Signal</keyword>
<evidence type="ECO:0000256" key="2">
    <source>
        <dbReference type="ARBA" id="ARBA00022692"/>
    </source>
</evidence>
<evidence type="ECO:0000256" key="8">
    <source>
        <dbReference type="ARBA" id="ARBA00023224"/>
    </source>
</evidence>
<dbReference type="InterPro" id="IPR028082">
    <property type="entry name" value="Peripla_BP_I"/>
</dbReference>
<evidence type="ECO:0000256" key="11">
    <source>
        <dbReference type="SAM" id="SignalP"/>
    </source>
</evidence>
<feature type="transmembrane region" description="Helical" evidence="10">
    <location>
        <begin position="596"/>
        <end position="615"/>
    </location>
</feature>
<evidence type="ECO:0000313" key="13">
    <source>
        <dbReference type="EnsemblMetazoa" id="XP_003387683.2"/>
    </source>
</evidence>
<evidence type="ECO:0000256" key="9">
    <source>
        <dbReference type="SAM" id="MobiDB-lite"/>
    </source>
</evidence>
<evidence type="ECO:0000259" key="12">
    <source>
        <dbReference type="PROSITE" id="PS50259"/>
    </source>
</evidence>
<evidence type="ECO:0000256" key="7">
    <source>
        <dbReference type="ARBA" id="ARBA00023180"/>
    </source>
</evidence>
<evidence type="ECO:0000256" key="4">
    <source>
        <dbReference type="ARBA" id="ARBA00023040"/>
    </source>
</evidence>
<feature type="transmembrane region" description="Helical" evidence="10">
    <location>
        <begin position="692"/>
        <end position="714"/>
    </location>
</feature>
<feature type="transmembrane region" description="Helical" evidence="10">
    <location>
        <begin position="481"/>
        <end position="504"/>
    </location>
</feature>
<evidence type="ECO:0000256" key="1">
    <source>
        <dbReference type="ARBA" id="ARBA00004141"/>
    </source>
</evidence>
<evidence type="ECO:0000256" key="6">
    <source>
        <dbReference type="ARBA" id="ARBA00023170"/>
    </source>
</evidence>
<feature type="signal peptide" evidence="11">
    <location>
        <begin position="1"/>
        <end position="21"/>
    </location>
</feature>
<reference evidence="14" key="1">
    <citation type="journal article" date="2010" name="Nature">
        <title>The Amphimedon queenslandica genome and the evolution of animal complexity.</title>
        <authorList>
            <person name="Srivastava M."/>
            <person name="Simakov O."/>
            <person name="Chapman J."/>
            <person name="Fahey B."/>
            <person name="Gauthier M.E."/>
            <person name="Mitros T."/>
            <person name="Richards G.S."/>
            <person name="Conaco C."/>
            <person name="Dacre M."/>
            <person name="Hellsten U."/>
            <person name="Larroux C."/>
            <person name="Putnam N.H."/>
            <person name="Stanke M."/>
            <person name="Adamska M."/>
            <person name="Darling A."/>
            <person name="Degnan S.M."/>
            <person name="Oakley T.H."/>
            <person name="Plachetzki D.C."/>
            <person name="Zhai Y."/>
            <person name="Adamski M."/>
            <person name="Calcino A."/>
            <person name="Cummins S.F."/>
            <person name="Goodstein D.M."/>
            <person name="Harris C."/>
            <person name="Jackson D.J."/>
            <person name="Leys S.P."/>
            <person name="Shu S."/>
            <person name="Woodcroft B.J."/>
            <person name="Vervoort M."/>
            <person name="Kosik K.S."/>
            <person name="Manning G."/>
            <person name="Degnan B.M."/>
            <person name="Rokhsar D.S."/>
        </authorList>
    </citation>
    <scope>NUCLEOTIDE SEQUENCE [LARGE SCALE GENOMIC DNA]</scope>
</reference>
<dbReference type="Proteomes" id="UP000007879">
    <property type="component" value="Unassembled WGS sequence"/>
</dbReference>
<keyword evidence="5 10" id="KW-0472">Membrane</keyword>
<keyword evidence="8" id="KW-0807">Transducer</keyword>
<name>A0AAN0IFK3_AMPQE</name>
<dbReference type="GO" id="GO:0007214">
    <property type="term" value="P:gamma-aminobutyric acid signaling pathway"/>
    <property type="evidence" value="ECO:0007669"/>
    <property type="project" value="TreeGrafter"/>
</dbReference>
<dbReference type="PRINTS" id="PR01177">
    <property type="entry name" value="GABAB1RECPTR"/>
</dbReference>
<evidence type="ECO:0000256" key="3">
    <source>
        <dbReference type="ARBA" id="ARBA00022989"/>
    </source>
</evidence>
<evidence type="ECO:0000256" key="5">
    <source>
        <dbReference type="ARBA" id="ARBA00023136"/>
    </source>
</evidence>
<keyword evidence="4" id="KW-0297">G-protein coupled receptor</keyword>
<keyword evidence="7" id="KW-0325">Glycoprotein</keyword>
<organism evidence="13 14">
    <name type="scientific">Amphimedon queenslandica</name>
    <name type="common">Sponge</name>
    <dbReference type="NCBI Taxonomy" id="400682"/>
    <lineage>
        <taxon>Eukaryota</taxon>
        <taxon>Metazoa</taxon>
        <taxon>Porifera</taxon>
        <taxon>Demospongiae</taxon>
        <taxon>Heteroscleromorpha</taxon>
        <taxon>Haplosclerida</taxon>
        <taxon>Niphatidae</taxon>
        <taxon>Amphimedon</taxon>
    </lineage>
</organism>
<evidence type="ECO:0000256" key="10">
    <source>
        <dbReference type="SAM" id="Phobius"/>
    </source>
</evidence>
<dbReference type="Pfam" id="PF01094">
    <property type="entry name" value="ANF_receptor"/>
    <property type="match status" value="1"/>
</dbReference>
<dbReference type="PANTHER" id="PTHR10519:SF20">
    <property type="entry name" value="G-PROTEIN COUPLED RECEPTOR 156-RELATED"/>
    <property type="match status" value="1"/>
</dbReference>
<dbReference type="InterPro" id="IPR017978">
    <property type="entry name" value="GPCR_3_C"/>
</dbReference>
<feature type="domain" description="G-protein coupled receptors family 3 profile" evidence="12">
    <location>
        <begin position="479"/>
        <end position="752"/>
    </location>
</feature>
<feature type="transmembrane region" description="Helical" evidence="10">
    <location>
        <begin position="557"/>
        <end position="575"/>
    </location>
</feature>
<feature type="transmembrane region" description="Helical" evidence="10">
    <location>
        <begin position="720"/>
        <end position="742"/>
    </location>
</feature>
<feature type="region of interest" description="Disordered" evidence="9">
    <location>
        <begin position="815"/>
        <end position="834"/>
    </location>
</feature>
<dbReference type="AlphaFoldDB" id="A0AAN0IFK3"/>
<dbReference type="GO" id="GO:0038039">
    <property type="term" value="C:G protein-coupled receptor heterodimeric complex"/>
    <property type="evidence" value="ECO:0007669"/>
    <property type="project" value="TreeGrafter"/>
</dbReference>
<evidence type="ECO:0000313" key="14">
    <source>
        <dbReference type="Proteomes" id="UP000007879"/>
    </source>
</evidence>
<dbReference type="CDD" id="cd06366">
    <property type="entry name" value="PBP1_GABAb_receptor"/>
    <property type="match status" value="1"/>
</dbReference>
<keyword evidence="2 10" id="KW-0812">Transmembrane</keyword>
<dbReference type="InterPro" id="IPR001828">
    <property type="entry name" value="ANF_lig-bd_rcpt"/>
</dbReference>
<sequence>MTSIMTPLFLLLFFSIHYSESFQPFYPPSEASNPDTRVNLSIALLMSFGGAFNSSGAVPGIQVALDLINNDTDLLPGYRLGYQLMDSQCSHSIALKSYFQQVLYGTPKVALMGSGCSLATEPTADISHFYNLTQVSCASSSSELADRVRFKSYFQMLPTEIDLASGFVSVCIQNGWRHLSIISQNENIFINTINRLKVLLPQYNITLHIASFDTDDGPLSLGNALFEERARIFFLAMYAPMARKVLCKAHEEGRLYPRYTYLTYGWYTSQWLIGNDTSCSQSDLNAIVEYSLAVTQYPDTANKSYVTDAGITHDDFFKLYDERRKELGYSYLINSEHCFDGMWSIAFALNQTINELNSNATLNRLAAEAQELNSFKIEDFTYRNNIVKDIMFKYLSRTSFIGVTGPVSFTSDGIRTVKRLRVLQYRNGTLQEIAAIIVNQDNSLQFNYIENESDATVWPLGVPYDGVATNVTVSVSISITVIYSLLAGCGIGFTVVCLIFNIFFRKNKLIRLSSPKLNYFIIAGAIIMYMSVIVYTLPSESELGNTVLCNLKPRLFSLGYSLCFGTILAKMWRVYYIFTNPNMKKKSGIKDWHLSLFVLVVMIIDLLLITIPTAFEDARNTAKLIERKENPSEEEGALGYRTDYYTYICESRGRDIWLGVLYGFKGVLQVAALFLAFGTRRVKVKGLNESKFVAAIIYITSVVLAIKIIAAITLNEYVNVFSFLFATCILITATTTLGLIFIPQMIGLYRDPTGANIFYRESAAPSSAAAVAATETFKTMSLTGEKEIEISNDPFLSDKEKIEMLTKKIKELEKNSNEVNEIERENKEPENKCQ</sequence>
<accession>A0AAN0IFK3</accession>
<dbReference type="PANTHER" id="PTHR10519">
    <property type="entry name" value="GABA-B RECEPTOR"/>
    <property type="match status" value="1"/>
</dbReference>
<protein>
    <recommendedName>
        <fullName evidence="12">G-protein coupled receptors family 3 profile domain-containing protein</fullName>
    </recommendedName>
</protein>